<dbReference type="PANTHER" id="PTHR24148:SF73">
    <property type="entry name" value="HET DOMAIN PROTEIN (AFU_ORTHOLOGUE AFUA_8G01020)"/>
    <property type="match status" value="1"/>
</dbReference>
<comment type="caution">
    <text evidence="2">The sequence shown here is derived from an EMBL/GenBank/DDBJ whole genome shotgun (WGS) entry which is preliminary data.</text>
</comment>
<proteinExistence type="predicted"/>
<gene>
    <name evidence="2" type="ORF">BKA67DRAFT_695543</name>
</gene>
<dbReference type="GeneID" id="70138198"/>
<evidence type="ECO:0000313" key="2">
    <source>
        <dbReference type="EMBL" id="KAH6647088.1"/>
    </source>
</evidence>
<dbReference type="OrthoDB" id="2157530at2759"/>
<dbReference type="AlphaFoldDB" id="A0A9P8RJB8"/>
<dbReference type="Pfam" id="PF06985">
    <property type="entry name" value="HET"/>
    <property type="match status" value="1"/>
</dbReference>
<sequence>MSSLPDFLATFTYTSLDKGKRQIRLIRFQEYATVDEDGIRLSLETHDMSECPPYFALSYVWGIDAPRHEMVINDGVLLARNSLWLALSQLKTRQVDLKVKYFWIDAICINQDDILERGHQVNLMGDIYSHARFVVAWLGSETDDSHAAIKAISTYNLTTDKTEKDMLLAENSSHVVSLLQRSYFERMWIVQEFILAEEIIMICGSDSFRWDREMSNIVKAMTTKWLDKDEGTGVTVWLASERFNRKQTGYPMELYRLLVYFRSCRCSDLRDRVYALIGLLDPSHSRSWTADYTISREQLWCRVINSSLEESRTMFSYIALRLWEALELPLEDNSLELFRFVYWVIHFDELWNARNQMPDDVKRHHEENLLDQLDANTMYDKILRDFDSFPAIVGDTSWKLFRENLLKIMEWEHQHNSQCISSSEIVSSAHRTQPTLKKWREKVNPNSWALN</sequence>
<accession>A0A9P8RJB8</accession>
<dbReference type="PANTHER" id="PTHR24148">
    <property type="entry name" value="ANKYRIN REPEAT DOMAIN-CONTAINING PROTEIN 39 HOMOLOG-RELATED"/>
    <property type="match status" value="1"/>
</dbReference>
<evidence type="ECO:0000259" key="1">
    <source>
        <dbReference type="Pfam" id="PF06985"/>
    </source>
</evidence>
<dbReference type="InterPro" id="IPR052895">
    <property type="entry name" value="HetReg/Transcr_Mod"/>
</dbReference>
<dbReference type="RefSeq" id="XP_045953602.1">
    <property type="nucleotide sequence ID" value="XM_046109307.1"/>
</dbReference>
<dbReference type="EMBL" id="JAGPXC010000009">
    <property type="protein sequence ID" value="KAH6647088.1"/>
    <property type="molecule type" value="Genomic_DNA"/>
</dbReference>
<dbReference type="InterPro" id="IPR010730">
    <property type="entry name" value="HET"/>
</dbReference>
<feature type="domain" description="Heterokaryon incompatibility" evidence="1">
    <location>
        <begin position="54"/>
        <end position="192"/>
    </location>
</feature>
<protein>
    <submittedName>
        <fullName evidence="2">Heterokaryon incompatibility protein-domain-containing protein</fullName>
    </submittedName>
</protein>
<name>A0A9P8RJB8_9PEZI</name>
<keyword evidence="3" id="KW-1185">Reference proteome</keyword>
<evidence type="ECO:0000313" key="3">
    <source>
        <dbReference type="Proteomes" id="UP000758603"/>
    </source>
</evidence>
<dbReference type="Proteomes" id="UP000758603">
    <property type="component" value="Unassembled WGS sequence"/>
</dbReference>
<reference evidence="2" key="1">
    <citation type="journal article" date="2021" name="Nat. Commun.">
        <title>Genetic determinants of endophytism in the Arabidopsis root mycobiome.</title>
        <authorList>
            <person name="Mesny F."/>
            <person name="Miyauchi S."/>
            <person name="Thiergart T."/>
            <person name="Pickel B."/>
            <person name="Atanasova L."/>
            <person name="Karlsson M."/>
            <person name="Huettel B."/>
            <person name="Barry K.W."/>
            <person name="Haridas S."/>
            <person name="Chen C."/>
            <person name="Bauer D."/>
            <person name="Andreopoulos W."/>
            <person name="Pangilinan J."/>
            <person name="LaButti K."/>
            <person name="Riley R."/>
            <person name="Lipzen A."/>
            <person name="Clum A."/>
            <person name="Drula E."/>
            <person name="Henrissat B."/>
            <person name="Kohler A."/>
            <person name="Grigoriev I.V."/>
            <person name="Martin F.M."/>
            <person name="Hacquard S."/>
        </authorList>
    </citation>
    <scope>NUCLEOTIDE SEQUENCE</scope>
    <source>
        <strain evidence="2">MPI-SDFR-AT-0073</strain>
    </source>
</reference>
<organism evidence="2 3">
    <name type="scientific">Truncatella angustata</name>
    <dbReference type="NCBI Taxonomy" id="152316"/>
    <lineage>
        <taxon>Eukaryota</taxon>
        <taxon>Fungi</taxon>
        <taxon>Dikarya</taxon>
        <taxon>Ascomycota</taxon>
        <taxon>Pezizomycotina</taxon>
        <taxon>Sordariomycetes</taxon>
        <taxon>Xylariomycetidae</taxon>
        <taxon>Amphisphaeriales</taxon>
        <taxon>Sporocadaceae</taxon>
        <taxon>Truncatella</taxon>
    </lineage>
</organism>